<protein>
    <submittedName>
        <fullName evidence="1">UPF0058 family protein</fullName>
    </submittedName>
</protein>
<name>A0AAF0FVI5_9EURY</name>
<dbReference type="Pfam" id="PF01893">
    <property type="entry name" value="UPF0058"/>
    <property type="match status" value="1"/>
</dbReference>
<dbReference type="AlphaFoldDB" id="A0AAF0FVI5"/>
<keyword evidence="2" id="KW-1185">Reference proteome</keyword>
<sequence length="99" mass="11600">MHKEELIALHQFMYSIKESFENENSNVVFSEYEALKIKPTQVHKSKMEHKHAIFVLGQEIAQAMKDVEPSASKRIADRMHELALKTEKEIEEDPDNKYL</sequence>
<dbReference type="RefSeq" id="WP_278098604.1">
    <property type="nucleotide sequence ID" value="NZ_CP091092.1"/>
</dbReference>
<dbReference type="SUPFAM" id="SSF140371">
    <property type="entry name" value="Vng1086c-like"/>
    <property type="match status" value="1"/>
</dbReference>
<reference evidence="1" key="1">
    <citation type="submission" date="2022-01" db="EMBL/GenBank/DDBJ databases">
        <title>Complete genome of Methanomicrobium antiquum DSM 21220.</title>
        <authorList>
            <person name="Chen S.-C."/>
            <person name="You Y.-T."/>
            <person name="Zhou Y.-Z."/>
            <person name="Lai M.-C."/>
        </authorList>
    </citation>
    <scope>NUCLEOTIDE SEQUENCE</scope>
    <source>
        <strain evidence="1">DSM 21220</strain>
    </source>
</reference>
<dbReference type="EMBL" id="CP091092">
    <property type="protein sequence ID" value="WFN35764.1"/>
    <property type="molecule type" value="Genomic_DNA"/>
</dbReference>
<dbReference type="GeneID" id="79949979"/>
<dbReference type="Gene3D" id="1.20.1270.110">
    <property type="entry name" value="Uncharacterised protein family UPF0058"/>
    <property type="match status" value="1"/>
</dbReference>
<organism evidence="1 2">
    <name type="scientific">Methanomicrobium antiquum</name>
    <dbReference type="NCBI Taxonomy" id="487686"/>
    <lineage>
        <taxon>Archaea</taxon>
        <taxon>Methanobacteriati</taxon>
        <taxon>Methanobacteriota</taxon>
        <taxon>Stenosarchaea group</taxon>
        <taxon>Methanomicrobia</taxon>
        <taxon>Methanomicrobiales</taxon>
        <taxon>Methanomicrobiaceae</taxon>
        <taxon>Methanomicrobium</taxon>
    </lineage>
</organism>
<proteinExistence type="predicted"/>
<dbReference type="Proteomes" id="UP001218895">
    <property type="component" value="Chromosome"/>
</dbReference>
<dbReference type="InterPro" id="IPR036519">
    <property type="entry name" value="UPF0058_sf"/>
</dbReference>
<dbReference type="KEGG" id="manq:L1994_06235"/>
<evidence type="ECO:0000313" key="2">
    <source>
        <dbReference type="Proteomes" id="UP001218895"/>
    </source>
</evidence>
<evidence type="ECO:0000313" key="1">
    <source>
        <dbReference type="EMBL" id="WFN35764.1"/>
    </source>
</evidence>
<dbReference type="PANTHER" id="PTHR42203">
    <property type="entry name" value="UPF0058 PROTEIN MJ1205"/>
    <property type="match status" value="1"/>
</dbReference>
<gene>
    <name evidence="1" type="ORF">L1994_06235</name>
</gene>
<dbReference type="PANTHER" id="PTHR42203:SF2">
    <property type="entry name" value="UPF0058 PROTEIN MJ1205"/>
    <property type="match status" value="1"/>
</dbReference>
<dbReference type="InterPro" id="IPR002753">
    <property type="entry name" value="UPF0058"/>
</dbReference>
<accession>A0AAF0FVI5</accession>